<proteinExistence type="predicted"/>
<dbReference type="SUPFAM" id="SSF55729">
    <property type="entry name" value="Acyl-CoA N-acyltransferases (Nat)"/>
    <property type="match status" value="1"/>
</dbReference>
<dbReference type="PANTHER" id="PTHR37323:SF1">
    <property type="entry name" value="L-ORNITHINE N(ALPHA)-ACYLTRANSFERASE"/>
    <property type="match status" value="1"/>
</dbReference>
<dbReference type="PANTHER" id="PTHR37323">
    <property type="entry name" value="GCN5-RELATED N-ACETYLTRANSFERASE"/>
    <property type="match status" value="1"/>
</dbReference>
<sequence>MNQAVEVLRPQYAPLQVKIADRVEEIEQAQRLRYQVFVEETGNNLLQNDFRFERDKYDEYCDHLIVKDLNSNKVVGTYRLLPGNRAVQNIGFYSETEFYLGDFPEDKKSALELGRSCIDIEYRGGKAIQMLWEGIASYMSEQHFKYLIGCASIHIDSRDSLNQIYTFLKHKGVLTDRFKVVPQKTHRIEGIGEVRLNGTEKEVFRRLPPLMKGYQWLGAEIAGEPAYDKIFDTTDFFIVLQTTRLAKRYQRHFLEKRRQEV</sequence>
<dbReference type="InterPro" id="IPR052351">
    <property type="entry name" value="Ornithine_N-alpha-AT"/>
</dbReference>
<gene>
    <name evidence="6" type="ORF">P6N53_07260</name>
</gene>
<dbReference type="Proteomes" id="UP001172911">
    <property type="component" value="Unassembled WGS sequence"/>
</dbReference>
<evidence type="ECO:0000256" key="5">
    <source>
        <dbReference type="ARBA" id="ARBA00023315"/>
    </source>
</evidence>
<dbReference type="RefSeq" id="WP_304542123.1">
    <property type="nucleotide sequence ID" value="NZ_JARPTC010000009.1"/>
</dbReference>
<name>A0AAW7ZD81_9FIRM</name>
<dbReference type="EC" id="2.3.1.-" evidence="6"/>
<dbReference type="AlphaFoldDB" id="A0AAW7ZD81"/>
<evidence type="ECO:0000313" key="7">
    <source>
        <dbReference type="Proteomes" id="UP001172911"/>
    </source>
</evidence>
<reference evidence="6" key="1">
    <citation type="journal article" date="2023" name="J. Hazard. Mater.">
        <title>Anaerobic biodegradation of pyrene and benzo[a]pyrene by a new sulfate-reducing Desulforamulus aquiferis strain DSA.</title>
        <authorList>
            <person name="Zhang Z."/>
            <person name="Sun J."/>
            <person name="Gong X."/>
            <person name="Wang C."/>
            <person name="Wang H."/>
        </authorList>
    </citation>
    <scope>NUCLEOTIDE SEQUENCE</scope>
    <source>
        <strain evidence="6">DSA</strain>
    </source>
</reference>
<evidence type="ECO:0000313" key="6">
    <source>
        <dbReference type="EMBL" id="MDO7787011.1"/>
    </source>
</evidence>
<evidence type="ECO:0000256" key="2">
    <source>
        <dbReference type="ARBA" id="ARBA00022516"/>
    </source>
</evidence>
<evidence type="ECO:0000256" key="4">
    <source>
        <dbReference type="ARBA" id="ARBA00023098"/>
    </source>
</evidence>
<keyword evidence="5 6" id="KW-0012">Acyltransferase</keyword>
<keyword evidence="7" id="KW-1185">Reference proteome</keyword>
<dbReference type="Gene3D" id="3.40.630.30">
    <property type="match status" value="1"/>
</dbReference>
<organism evidence="6 7">
    <name type="scientific">Desulforamulus aquiferis</name>
    <dbReference type="NCBI Taxonomy" id="1397668"/>
    <lineage>
        <taxon>Bacteria</taxon>
        <taxon>Bacillati</taxon>
        <taxon>Bacillota</taxon>
        <taxon>Clostridia</taxon>
        <taxon>Eubacteriales</taxon>
        <taxon>Peptococcaceae</taxon>
        <taxon>Desulforamulus</taxon>
    </lineage>
</organism>
<dbReference type="InterPro" id="IPR016181">
    <property type="entry name" value="Acyl_CoA_acyltransferase"/>
</dbReference>
<comment type="pathway">
    <text evidence="1">Lipid metabolism.</text>
</comment>
<evidence type="ECO:0000256" key="1">
    <source>
        <dbReference type="ARBA" id="ARBA00005189"/>
    </source>
</evidence>
<evidence type="ECO:0000256" key="3">
    <source>
        <dbReference type="ARBA" id="ARBA00022679"/>
    </source>
</evidence>
<dbReference type="GO" id="GO:0006629">
    <property type="term" value="P:lipid metabolic process"/>
    <property type="evidence" value="ECO:0007669"/>
    <property type="project" value="UniProtKB-KW"/>
</dbReference>
<protein>
    <submittedName>
        <fullName evidence="6">GNAT family N-acetyltransferase</fullName>
        <ecNumber evidence="6">2.3.1.-</ecNumber>
    </submittedName>
</protein>
<accession>A0AAW7ZD81</accession>
<keyword evidence="3 6" id="KW-0808">Transferase</keyword>
<dbReference type="EMBL" id="JARPTC010000009">
    <property type="protein sequence ID" value="MDO7787011.1"/>
    <property type="molecule type" value="Genomic_DNA"/>
</dbReference>
<keyword evidence="4" id="KW-0443">Lipid metabolism</keyword>
<dbReference type="GO" id="GO:0016746">
    <property type="term" value="F:acyltransferase activity"/>
    <property type="evidence" value="ECO:0007669"/>
    <property type="project" value="UniProtKB-KW"/>
</dbReference>
<reference evidence="6" key="2">
    <citation type="submission" date="2023-03" db="EMBL/GenBank/DDBJ databases">
        <authorList>
            <person name="Zhang Z."/>
        </authorList>
    </citation>
    <scope>NUCLEOTIDE SEQUENCE</scope>
    <source>
        <strain evidence="6">DSA</strain>
    </source>
</reference>
<dbReference type="Pfam" id="PF13444">
    <property type="entry name" value="Acetyltransf_5"/>
    <property type="match status" value="1"/>
</dbReference>
<keyword evidence="2" id="KW-0444">Lipid biosynthesis</keyword>
<comment type="caution">
    <text evidence="6">The sequence shown here is derived from an EMBL/GenBank/DDBJ whole genome shotgun (WGS) entry which is preliminary data.</text>
</comment>